<dbReference type="RefSeq" id="WP_118901442.1">
    <property type="nucleotide sequence ID" value="NZ_QOCR01000004.1"/>
</dbReference>
<reference evidence="1 2" key="1">
    <citation type="submission" date="2018-07" db="EMBL/GenBank/DDBJ databases">
        <title>Genome sequences of six Lactobacillus spp. isolated from bumble bee guts.</title>
        <authorList>
            <person name="Motta E.V.S."/>
            <person name="Moran N.A."/>
        </authorList>
    </citation>
    <scope>NUCLEOTIDE SEQUENCE [LARGE SCALE GENOMIC DNA]</scope>
    <source>
        <strain evidence="1 2">BI-1.1</strain>
    </source>
</reference>
<gene>
    <name evidence="1" type="ORF">DS831_06130</name>
</gene>
<name>A0A417ZEQ3_9LACO</name>
<evidence type="ECO:0000313" key="1">
    <source>
        <dbReference type="EMBL" id="RHW49738.1"/>
    </source>
</evidence>
<accession>A0A417ZEQ3</accession>
<protein>
    <submittedName>
        <fullName evidence="1">Uncharacterized protein</fullName>
    </submittedName>
</protein>
<organism evidence="1 2">
    <name type="scientific">Bombilactobacillus bombi</name>
    <dbReference type="NCBI Taxonomy" id="1303590"/>
    <lineage>
        <taxon>Bacteria</taxon>
        <taxon>Bacillati</taxon>
        <taxon>Bacillota</taxon>
        <taxon>Bacilli</taxon>
        <taxon>Lactobacillales</taxon>
        <taxon>Lactobacillaceae</taxon>
        <taxon>Bombilactobacillus</taxon>
    </lineage>
</organism>
<dbReference type="Proteomes" id="UP000284109">
    <property type="component" value="Unassembled WGS sequence"/>
</dbReference>
<comment type="caution">
    <text evidence="1">The sequence shown here is derived from an EMBL/GenBank/DDBJ whole genome shotgun (WGS) entry which is preliminary data.</text>
</comment>
<sequence>MAKYLKSYDEILKDMDDVISKMTLYDLVKYSDLPFAFDYNNSNEFSISYVSTNKSVGNHKYISKELDSKGSNDNILIDYDNNVLKSA</sequence>
<keyword evidence="2" id="KW-1185">Reference proteome</keyword>
<proteinExistence type="predicted"/>
<dbReference type="AlphaFoldDB" id="A0A417ZEQ3"/>
<evidence type="ECO:0000313" key="2">
    <source>
        <dbReference type="Proteomes" id="UP000284109"/>
    </source>
</evidence>
<dbReference type="EMBL" id="QOCR01000004">
    <property type="protein sequence ID" value="RHW49738.1"/>
    <property type="molecule type" value="Genomic_DNA"/>
</dbReference>